<dbReference type="InterPro" id="IPR011519">
    <property type="entry name" value="UnbV_ASPIC"/>
</dbReference>
<dbReference type="RefSeq" id="WP_130274252.1">
    <property type="nucleotide sequence ID" value="NZ_SGXG01000001.1"/>
</dbReference>
<dbReference type="InterPro" id="IPR027039">
    <property type="entry name" value="Crtac1"/>
</dbReference>
<dbReference type="SUPFAM" id="SSF69318">
    <property type="entry name" value="Integrin alpha N-terminal domain"/>
    <property type="match status" value="2"/>
</dbReference>
<keyword evidence="4" id="KW-1185">Reference proteome</keyword>
<dbReference type="PANTHER" id="PTHR16026">
    <property type="entry name" value="CARTILAGE ACIDIC PROTEIN 1"/>
    <property type="match status" value="1"/>
</dbReference>
<dbReference type="EMBL" id="SGXG01000001">
    <property type="protein sequence ID" value="RZS95099.1"/>
    <property type="molecule type" value="Genomic_DNA"/>
</dbReference>
<evidence type="ECO:0000259" key="2">
    <source>
        <dbReference type="Pfam" id="PF07593"/>
    </source>
</evidence>
<dbReference type="PANTHER" id="PTHR16026:SF0">
    <property type="entry name" value="CARTILAGE ACIDIC PROTEIN 1"/>
    <property type="match status" value="1"/>
</dbReference>
<dbReference type="InterPro" id="IPR028994">
    <property type="entry name" value="Integrin_alpha_N"/>
</dbReference>
<dbReference type="OrthoDB" id="9816120at2"/>
<proteinExistence type="predicted"/>
<dbReference type="Pfam" id="PF13517">
    <property type="entry name" value="FG-GAP_3"/>
    <property type="match status" value="5"/>
</dbReference>
<dbReference type="Proteomes" id="UP000292209">
    <property type="component" value="Unassembled WGS sequence"/>
</dbReference>
<organism evidence="3 4">
    <name type="scientific">Cecembia calidifontis</name>
    <dbReference type="NCBI Taxonomy" id="1187080"/>
    <lineage>
        <taxon>Bacteria</taxon>
        <taxon>Pseudomonadati</taxon>
        <taxon>Bacteroidota</taxon>
        <taxon>Cytophagia</taxon>
        <taxon>Cytophagales</taxon>
        <taxon>Cyclobacteriaceae</taxon>
        <taxon>Cecembia</taxon>
    </lineage>
</organism>
<dbReference type="Pfam" id="PF07593">
    <property type="entry name" value="UnbV_ASPIC"/>
    <property type="match status" value="1"/>
</dbReference>
<feature type="domain" description="ASPIC/UnbV" evidence="2">
    <location>
        <begin position="541"/>
        <end position="607"/>
    </location>
</feature>
<evidence type="ECO:0000313" key="3">
    <source>
        <dbReference type="EMBL" id="RZS95099.1"/>
    </source>
</evidence>
<comment type="caution">
    <text evidence="3">The sequence shown here is derived from an EMBL/GenBank/DDBJ whole genome shotgun (WGS) entry which is preliminary data.</text>
</comment>
<dbReference type="InterPro" id="IPR013517">
    <property type="entry name" value="FG-GAP"/>
</dbReference>
<gene>
    <name evidence="3" type="ORF">BC751_0614</name>
</gene>
<protein>
    <submittedName>
        <fullName evidence="3">VCBS repeat protein</fullName>
    </submittedName>
</protein>
<reference evidence="3 4" key="1">
    <citation type="submission" date="2019-02" db="EMBL/GenBank/DDBJ databases">
        <title>Genomic Encyclopedia of Archaeal and Bacterial Type Strains, Phase II (KMG-II): from individual species to whole genera.</title>
        <authorList>
            <person name="Goeker M."/>
        </authorList>
    </citation>
    <scope>NUCLEOTIDE SEQUENCE [LARGE SCALE GENOMIC DNA]</scope>
    <source>
        <strain evidence="3 4">DSM 21411</strain>
    </source>
</reference>
<name>A0A4V2F651_9BACT</name>
<sequence length="1111" mass="125313">MSIYYFLYYRAIFLIFILGVISCQNFKNYSSNEVKQGPRIFELLSPVESGISFRNQLTEGLNTNVLMYEYFYNGGGVAIGDLNNDGLDDIYFTGNMVSNALYLNRGDLKFDDITDIAGVGGREGPWTTGVTMADVNGDGWLDIYVCYSGNLPPEKRKNQLFIHQGLDKNGMPIFEEKSEVFGLDIDSYSTQALFFDFDLDGDLDMFLLNHNPKSLPVLDESSTKDLLSRKDPSGSQLFRNDQGKFIEITEAAGIKNSALSYGLGVGAADLNGNGYLDIYVSNDYTATDYLYFNNGDGTFSELSQYALGHISQFSMGNELADFNNDGLIDIYTLDMLPEDNRRQKLLMSPDNFEKYQFIVNVGLHHQYMRNMLHLNNGNGRFSEIGQISGVSNTDWSWAALFADFDNDGWKDLFVSNGYRRDYTNLDFLRYMGDFIQNHRGNLKRENILELVSKIPASDISNYVFKNNREEGFINVTKDWGLFNPVNSNGAAYADLDNDGDLELIINNVDSPAFIYKNQTQETLPLNWLQIELKGDGENQFGIGARIYLYEGNNLQMQEQMPTRGYQSSVSYKIHFGLGSISEIDSLVIIWPGGKSETVKNIKSNSRLILDQRNSKNQELRNSEKTGKPIFRNSDSIGEIVHSSIFNDFKRQPLVPNPISGTKLAMANGDLNGDGLEDIVVGGFIGQSVQIFFQNRNGVFHNVTKEKSVDNSINFEDTAALIFDANGDGRMDIYIGSGGYGNLIPNDLRLQDRLYLNDGNGDFYRKEDALPIMLSPTNVVISSDFDNDGFPDLFIGSGVIPGHYPLSSNSYILKNKKDGFFEDVTSKYFPELKNFGIVKDAKWFDLNGDGQEELILVGEWMPISIYAFNGGRFVNVTSKYLEQEYRGWWNTVELEEVGGQKVLIVGNYGLNSQFKASIDEPLQLFFKDFDQNGSIDPILTSYVNGISYPFLTRDELLDHFTFLRSKFNSYESYADAKIDDIFSKDELKGAGHLKAYYLDTKMFVLGKDNFFQEVKLPIQVQYAPTHKVVFIDHFGEEYLLFLGNQEKSRLRIGKIDANFGVLISIKDLNNPKYIPQNKSGFNIAGESRNAVKIGKNKVVVNVLDSSLQVYEK</sequence>
<evidence type="ECO:0000256" key="1">
    <source>
        <dbReference type="ARBA" id="ARBA00022729"/>
    </source>
</evidence>
<dbReference type="AlphaFoldDB" id="A0A4V2F651"/>
<keyword evidence="1" id="KW-0732">Signal</keyword>
<dbReference type="Gene3D" id="2.130.10.130">
    <property type="entry name" value="Integrin alpha, N-terminal"/>
    <property type="match status" value="3"/>
</dbReference>
<accession>A0A4V2F651</accession>
<evidence type="ECO:0000313" key="4">
    <source>
        <dbReference type="Proteomes" id="UP000292209"/>
    </source>
</evidence>